<keyword evidence="3" id="KW-1185">Reference proteome</keyword>
<accession>A0A8T1Z6Y8</accession>
<dbReference type="EMBL" id="JAEFBJ010000011">
    <property type="protein sequence ID" value="KAG7553938.1"/>
    <property type="molecule type" value="Genomic_DNA"/>
</dbReference>
<evidence type="ECO:0000313" key="2">
    <source>
        <dbReference type="EMBL" id="KAG7553938.1"/>
    </source>
</evidence>
<dbReference type="Proteomes" id="UP000694251">
    <property type="component" value="Chromosome 11"/>
</dbReference>
<name>A0A8T1Z6Y8_ARASU</name>
<comment type="caution">
    <text evidence="2">The sequence shown here is derived from an EMBL/GenBank/DDBJ whole genome shotgun (WGS) entry which is preliminary data.</text>
</comment>
<sequence>MAFYSIMMILIVSILLISSSSKNVNQHFRSLIRHEKTHASESNNFVAAPCQLPETMESMENKAPFNHCDEVLDAGIDYATFSRSVGLEFSEYFQNRCRFKNPKINISIQDMCPTIYWADMVEQYQLSKFVTLVSSLIIILSFLKL</sequence>
<gene>
    <name evidence="2" type="ORF">ISN44_As11g002350</name>
</gene>
<reference evidence="2 3" key="1">
    <citation type="submission" date="2020-12" db="EMBL/GenBank/DDBJ databases">
        <title>Concerted genomic and epigenomic changes stabilize Arabidopsis allopolyploids.</title>
        <authorList>
            <person name="Chen Z."/>
        </authorList>
    </citation>
    <scope>NUCLEOTIDE SEQUENCE [LARGE SCALE GENOMIC DNA]</scope>
    <source>
        <strain evidence="2">As9502</strain>
        <tissue evidence="2">Leaf</tissue>
    </source>
</reference>
<dbReference type="AlphaFoldDB" id="A0A8T1Z6Y8"/>
<keyword evidence="1" id="KW-0732">Signal</keyword>
<feature type="signal peptide" evidence="1">
    <location>
        <begin position="1"/>
        <end position="21"/>
    </location>
</feature>
<organism evidence="2 3">
    <name type="scientific">Arabidopsis suecica</name>
    <name type="common">Swedish thale-cress</name>
    <name type="synonym">Cardaminopsis suecica</name>
    <dbReference type="NCBI Taxonomy" id="45249"/>
    <lineage>
        <taxon>Eukaryota</taxon>
        <taxon>Viridiplantae</taxon>
        <taxon>Streptophyta</taxon>
        <taxon>Embryophyta</taxon>
        <taxon>Tracheophyta</taxon>
        <taxon>Spermatophyta</taxon>
        <taxon>Magnoliopsida</taxon>
        <taxon>eudicotyledons</taxon>
        <taxon>Gunneridae</taxon>
        <taxon>Pentapetalae</taxon>
        <taxon>rosids</taxon>
        <taxon>malvids</taxon>
        <taxon>Brassicales</taxon>
        <taxon>Brassicaceae</taxon>
        <taxon>Camelineae</taxon>
        <taxon>Arabidopsis</taxon>
    </lineage>
</organism>
<proteinExistence type="predicted"/>
<feature type="chain" id="PRO_5035793497" evidence="1">
    <location>
        <begin position="22"/>
        <end position="145"/>
    </location>
</feature>
<protein>
    <submittedName>
        <fullName evidence="2">Uncharacterized protein</fullName>
    </submittedName>
</protein>
<evidence type="ECO:0000313" key="3">
    <source>
        <dbReference type="Proteomes" id="UP000694251"/>
    </source>
</evidence>
<evidence type="ECO:0000256" key="1">
    <source>
        <dbReference type="SAM" id="SignalP"/>
    </source>
</evidence>